<dbReference type="EMBL" id="MT141174">
    <property type="protein sequence ID" value="QJA55702.1"/>
    <property type="molecule type" value="Genomic_DNA"/>
</dbReference>
<name>A0A6M3IGV4_9ZZZZ</name>
<dbReference type="SUPFAM" id="SSF57802">
    <property type="entry name" value="Rubredoxin-like"/>
    <property type="match status" value="1"/>
</dbReference>
<dbReference type="AlphaFoldDB" id="A0A6M3IGV4"/>
<reference evidence="1" key="1">
    <citation type="submission" date="2020-03" db="EMBL/GenBank/DDBJ databases">
        <title>The deep terrestrial virosphere.</title>
        <authorList>
            <person name="Holmfeldt K."/>
            <person name="Nilsson E."/>
            <person name="Simone D."/>
            <person name="Lopez-Fernandez M."/>
            <person name="Wu X."/>
            <person name="de Brujin I."/>
            <person name="Lundin D."/>
            <person name="Andersson A."/>
            <person name="Bertilsson S."/>
            <person name="Dopson M."/>
        </authorList>
    </citation>
    <scope>NUCLEOTIDE SEQUENCE</scope>
    <source>
        <strain evidence="2">MM415A00456</strain>
        <strain evidence="1">MM415B02001</strain>
    </source>
</reference>
<evidence type="ECO:0000313" key="1">
    <source>
        <dbReference type="EMBL" id="QJA55702.1"/>
    </source>
</evidence>
<proteinExistence type="predicted"/>
<sequence length="63" mass="7611">MGTPMRKLYKMRCKNCNYTYQYEGVEYQWEHCPLCSHQSSFTDFVEEVRDADLERGNQATHRE</sequence>
<dbReference type="EMBL" id="MT142476">
    <property type="protein sequence ID" value="QJA81978.1"/>
    <property type="molecule type" value="Genomic_DNA"/>
</dbReference>
<evidence type="ECO:0000313" key="2">
    <source>
        <dbReference type="EMBL" id="QJA81978.1"/>
    </source>
</evidence>
<organism evidence="1">
    <name type="scientific">viral metagenome</name>
    <dbReference type="NCBI Taxonomy" id="1070528"/>
    <lineage>
        <taxon>unclassified sequences</taxon>
        <taxon>metagenomes</taxon>
        <taxon>organismal metagenomes</taxon>
    </lineage>
</organism>
<protein>
    <submittedName>
        <fullName evidence="1">Uncharacterized protein</fullName>
    </submittedName>
</protein>
<gene>
    <name evidence="2" type="ORF">MM415A00456_0009</name>
    <name evidence="1" type="ORF">MM415B02001_0008</name>
</gene>
<accession>A0A6M3IGV4</accession>